<dbReference type="KEGG" id="npi:G7071_03110"/>
<feature type="domain" description="STAS" evidence="3">
    <location>
        <begin position="3"/>
        <end position="114"/>
    </location>
</feature>
<dbReference type="PROSITE" id="PS50801">
    <property type="entry name" value="STAS"/>
    <property type="match status" value="1"/>
</dbReference>
<accession>A0A6G7YD80</accession>
<name>A0A6G7YD80_9ACTN</name>
<sequence length="116" mass="12760">MELDIETRVEHGYTLVKPHGEIDLSTVEEFREVLNELIIQGRVHVLVDLDATTFIDSLGFGALVGARRKAHALRGSFGIVCSNDRILRLFKVTGLERVFSITDSASSQPALPAVGR</sequence>
<reference evidence="4 5" key="1">
    <citation type="submission" date="2020-03" db="EMBL/GenBank/DDBJ databases">
        <title>Nocardioides sp. nov., isolated from fish.</title>
        <authorList>
            <person name="Hyun D.-W."/>
            <person name="Bae J.-W."/>
        </authorList>
    </citation>
    <scope>NUCLEOTIDE SEQUENCE [LARGE SCALE GENOMIC DNA]</scope>
    <source>
        <strain evidence="4 5">HDW12A</strain>
    </source>
</reference>
<evidence type="ECO:0000259" key="3">
    <source>
        <dbReference type="PROSITE" id="PS50801"/>
    </source>
</evidence>
<dbReference type="AlphaFoldDB" id="A0A6G7YD80"/>
<dbReference type="InterPro" id="IPR036513">
    <property type="entry name" value="STAS_dom_sf"/>
</dbReference>
<dbReference type="SUPFAM" id="SSF52091">
    <property type="entry name" value="SpoIIaa-like"/>
    <property type="match status" value="1"/>
</dbReference>
<keyword evidence="5" id="KW-1185">Reference proteome</keyword>
<dbReference type="Pfam" id="PF01740">
    <property type="entry name" value="STAS"/>
    <property type="match status" value="1"/>
</dbReference>
<dbReference type="Gene3D" id="3.30.750.24">
    <property type="entry name" value="STAS domain"/>
    <property type="match status" value="1"/>
</dbReference>
<dbReference type="InterPro" id="IPR002645">
    <property type="entry name" value="STAS_dom"/>
</dbReference>
<dbReference type="CDD" id="cd07043">
    <property type="entry name" value="STAS_anti-anti-sigma_factors"/>
    <property type="match status" value="1"/>
</dbReference>
<comment type="similarity">
    <text evidence="1 2">Belongs to the anti-sigma-factor antagonist family.</text>
</comment>
<dbReference type="NCBIfam" id="TIGR00377">
    <property type="entry name" value="ant_ant_sig"/>
    <property type="match status" value="1"/>
</dbReference>
<dbReference type="RefSeq" id="WP_166314793.1">
    <property type="nucleotide sequence ID" value="NZ_CP049866.1"/>
</dbReference>
<dbReference type="GO" id="GO:0043856">
    <property type="term" value="F:anti-sigma factor antagonist activity"/>
    <property type="evidence" value="ECO:0007669"/>
    <property type="project" value="InterPro"/>
</dbReference>
<dbReference type="InterPro" id="IPR003658">
    <property type="entry name" value="Anti-sigma_ant"/>
</dbReference>
<evidence type="ECO:0000313" key="4">
    <source>
        <dbReference type="EMBL" id="QIK74567.1"/>
    </source>
</evidence>
<dbReference type="PANTHER" id="PTHR33495:SF2">
    <property type="entry name" value="ANTI-SIGMA FACTOR ANTAGONIST TM_1081-RELATED"/>
    <property type="match status" value="1"/>
</dbReference>
<proteinExistence type="inferred from homology"/>
<gene>
    <name evidence="4" type="ORF">G7071_03110</name>
</gene>
<organism evidence="4 5">
    <name type="scientific">Nocardioides piscis</name>
    <dbReference type="NCBI Taxonomy" id="2714938"/>
    <lineage>
        <taxon>Bacteria</taxon>
        <taxon>Bacillati</taxon>
        <taxon>Actinomycetota</taxon>
        <taxon>Actinomycetes</taxon>
        <taxon>Propionibacteriales</taxon>
        <taxon>Nocardioidaceae</taxon>
        <taxon>Nocardioides</taxon>
    </lineage>
</organism>
<evidence type="ECO:0000313" key="5">
    <source>
        <dbReference type="Proteomes" id="UP000502035"/>
    </source>
</evidence>
<protein>
    <recommendedName>
        <fullName evidence="2">Anti-sigma factor antagonist</fullName>
    </recommendedName>
</protein>
<evidence type="ECO:0000256" key="2">
    <source>
        <dbReference type="RuleBase" id="RU003749"/>
    </source>
</evidence>
<dbReference type="Proteomes" id="UP000502035">
    <property type="component" value="Chromosome"/>
</dbReference>
<dbReference type="PANTHER" id="PTHR33495">
    <property type="entry name" value="ANTI-SIGMA FACTOR ANTAGONIST TM_1081-RELATED-RELATED"/>
    <property type="match status" value="1"/>
</dbReference>
<evidence type="ECO:0000256" key="1">
    <source>
        <dbReference type="ARBA" id="ARBA00009013"/>
    </source>
</evidence>
<dbReference type="EMBL" id="CP049866">
    <property type="protein sequence ID" value="QIK74567.1"/>
    <property type="molecule type" value="Genomic_DNA"/>
</dbReference>